<reference evidence="2 3" key="1">
    <citation type="journal article" date="2015" name="Genome Announc.">
        <title>Complete Genome Sequence of Pelosinus fermentans JBW45, a Member of a Remarkably Competitive Group of Negativicutes in the Firmicutes Phylum.</title>
        <authorList>
            <person name="De Leon K.B."/>
            <person name="Utturkar S.M."/>
            <person name="Camilleri L.B."/>
            <person name="Elias D.A."/>
            <person name="Arkin A.P."/>
            <person name="Fields M.W."/>
            <person name="Brown S.D."/>
            <person name="Wall J.D."/>
        </authorList>
    </citation>
    <scope>NUCLEOTIDE SEQUENCE [LARGE SCALE GENOMIC DNA]</scope>
    <source>
        <strain evidence="2 3">JBW45</strain>
    </source>
</reference>
<evidence type="ECO:0000313" key="3">
    <source>
        <dbReference type="Proteomes" id="UP000005361"/>
    </source>
</evidence>
<dbReference type="OrthoDB" id="1633824at2"/>
<reference evidence="3" key="2">
    <citation type="submission" date="2015-02" db="EMBL/GenBank/DDBJ databases">
        <title>Complete Genome Sequence of Pelosinus fermentans JBW45.</title>
        <authorList>
            <person name="De Leon K.B."/>
            <person name="Utturkar S.M."/>
            <person name="Camilleri L.B."/>
            <person name="Arkin A.P."/>
            <person name="Fields M.W."/>
            <person name="Brown S.D."/>
            <person name="Wall J.D."/>
        </authorList>
    </citation>
    <scope>NUCLEOTIDE SEQUENCE [LARGE SCALE GENOMIC DNA]</scope>
    <source>
        <strain evidence="3">JBW45</strain>
    </source>
</reference>
<protein>
    <recommendedName>
        <fullName evidence="1">ASCH domain-containing protein</fullName>
    </recommendedName>
</protein>
<gene>
    <name evidence="2" type="ORF">JBW_01932</name>
</gene>
<evidence type="ECO:0000259" key="1">
    <source>
        <dbReference type="Pfam" id="PF04266"/>
    </source>
</evidence>
<feature type="domain" description="ASCH" evidence="1">
    <location>
        <begin position="12"/>
        <end position="111"/>
    </location>
</feature>
<dbReference type="AlphaFoldDB" id="I8U2R8"/>
<dbReference type="RefSeq" id="WP_007954285.1">
    <property type="nucleotide sequence ID" value="NZ_CP010978.1"/>
</dbReference>
<dbReference type="Proteomes" id="UP000005361">
    <property type="component" value="Chromosome"/>
</dbReference>
<accession>I8U2R8</accession>
<sequence>MFALNFLSPHNERLLMNRQKNVTIRLGDIRDTYPENSVVWLTVGKKNSAKRRIYTAIIDKAITKKFSELTTQDLSQQNPDIKTVEELINFFEIIYEKTIHIEDTVTVIYFSEIIKE</sequence>
<name>I8U2R8_9FIRM</name>
<dbReference type="KEGG" id="pft:JBW_01932"/>
<dbReference type="Pfam" id="PF04266">
    <property type="entry name" value="ASCH"/>
    <property type="match status" value="1"/>
</dbReference>
<dbReference type="EMBL" id="CP010978">
    <property type="protein sequence ID" value="AJQ27282.1"/>
    <property type="molecule type" value="Genomic_DNA"/>
</dbReference>
<evidence type="ECO:0000313" key="2">
    <source>
        <dbReference type="EMBL" id="AJQ27282.1"/>
    </source>
</evidence>
<dbReference type="HOGENOM" id="CLU_154527_0_0_9"/>
<organism evidence="2 3">
    <name type="scientific">Pelosinus fermentans JBW45</name>
    <dbReference type="NCBI Taxonomy" id="1192197"/>
    <lineage>
        <taxon>Bacteria</taxon>
        <taxon>Bacillati</taxon>
        <taxon>Bacillota</taxon>
        <taxon>Negativicutes</taxon>
        <taxon>Selenomonadales</taxon>
        <taxon>Sporomusaceae</taxon>
        <taxon>Pelosinus</taxon>
    </lineage>
</organism>
<proteinExistence type="predicted"/>
<dbReference type="InterPro" id="IPR007374">
    <property type="entry name" value="ASCH_domain"/>
</dbReference>